<dbReference type="InterPro" id="IPR002102">
    <property type="entry name" value="Cohesin_dom"/>
</dbReference>
<accession>A0A316DBN8</accession>
<proteinExistence type="predicted"/>
<dbReference type="PANTHER" id="PTHR45982">
    <property type="entry name" value="REGULATOR OF CHROMOSOME CONDENSATION"/>
    <property type="match status" value="1"/>
</dbReference>
<dbReference type="CDD" id="cd08547">
    <property type="entry name" value="Type_II_cohesin"/>
    <property type="match status" value="1"/>
</dbReference>
<dbReference type="PRINTS" id="PR00633">
    <property type="entry name" value="RCCNDNSATION"/>
</dbReference>
<comment type="caution">
    <text evidence="5">The sequence shown here is derived from an EMBL/GenBank/DDBJ whole genome shotgun (WGS) entry which is preliminary data.</text>
</comment>
<sequence length="536" mass="56070">MYSPTPVQVKELAGVVSVSSEGNQSLALKSDGTVWYWGSSYYFDRDGGAHPSPIKISGLSNIISISTRDSHAFAVKSDGTVWAWGFNGLGQLGDGTKTNRVAPIMIPGLTDIVSVSAGTSHTLAVKSNGTVWAWGDNGYGQLGDNSAIERTSPVQVMKLSDVVSVSAGFYHSLALKSDGTLWSWGGNDAGQLGNGTYTPQPQPVKISTQTNVLAVSAGGYHSTILKSDGTVWAAGANYYGQLGNDSKLRSNVFVQTHGVGSINAAAVLTSPTSVDLTYGANFKVQTFIVKRGTKFLDCPMTGKSLSCTDTGLTPNAPYTYTVEAYDVHDTLIETLSATVNSHETTVPKILVTADKPAVSPGSPVTAHVAIENASDLYAEDVTVTYDPTLFTFVSATSASAGLKIYHQSESTPGTLHLVVVSQGAQYGVHDSAQLVTLNLQAKNHSGKGTFTVSEGLVANSLGEEIVPTLGGTEVSVLTGDADVNGDGKVSLGDLGIAGHHMGMDKSQWTFPKADVDQNNAVDDFDLTAIVLALLSH</sequence>
<reference evidence="5 6" key="1">
    <citation type="submission" date="2018-05" db="EMBL/GenBank/DDBJ databases">
        <title>Genomic Encyclopedia of Type Strains, Phase IV (KMG-IV): sequencing the most valuable type-strain genomes for metagenomic binning, comparative biology and taxonomic classification.</title>
        <authorList>
            <person name="Goeker M."/>
        </authorList>
    </citation>
    <scope>NUCLEOTIDE SEQUENCE [LARGE SCALE GENOMIC DNA]</scope>
    <source>
        <strain evidence="5 6">DSM 18773</strain>
    </source>
</reference>
<dbReference type="InterPro" id="IPR000408">
    <property type="entry name" value="Reg_chr_condens"/>
</dbReference>
<dbReference type="Pfam" id="PF25390">
    <property type="entry name" value="WD40_RLD"/>
    <property type="match status" value="1"/>
</dbReference>
<dbReference type="PANTHER" id="PTHR45982:SF1">
    <property type="entry name" value="REGULATOR OF CHROMOSOME CONDENSATION"/>
    <property type="match status" value="1"/>
</dbReference>
<evidence type="ECO:0000313" key="6">
    <source>
        <dbReference type="Proteomes" id="UP000245634"/>
    </source>
</evidence>
<dbReference type="Proteomes" id="UP000245634">
    <property type="component" value="Unassembled WGS sequence"/>
</dbReference>
<dbReference type="PROSITE" id="PS00626">
    <property type="entry name" value="RCC1_2"/>
    <property type="match status" value="2"/>
</dbReference>
<dbReference type="InterPro" id="IPR018247">
    <property type="entry name" value="EF_Hand_1_Ca_BS"/>
</dbReference>
<dbReference type="Gene3D" id="1.10.1330.10">
    <property type="entry name" value="Dockerin domain"/>
    <property type="match status" value="1"/>
</dbReference>
<dbReference type="EMBL" id="QGGL01000004">
    <property type="protein sequence ID" value="PWK15015.1"/>
    <property type="molecule type" value="Genomic_DNA"/>
</dbReference>
<dbReference type="Pfam" id="PF00963">
    <property type="entry name" value="Cohesin"/>
    <property type="match status" value="1"/>
</dbReference>
<evidence type="ECO:0000259" key="4">
    <source>
        <dbReference type="Pfam" id="PF25390"/>
    </source>
</evidence>
<dbReference type="GO" id="GO:0030246">
    <property type="term" value="F:carbohydrate binding"/>
    <property type="evidence" value="ECO:0007669"/>
    <property type="project" value="InterPro"/>
</dbReference>
<dbReference type="GO" id="GO:0005737">
    <property type="term" value="C:cytoplasm"/>
    <property type="evidence" value="ECO:0007669"/>
    <property type="project" value="TreeGrafter"/>
</dbReference>
<dbReference type="PROSITE" id="PS50012">
    <property type="entry name" value="RCC1_3"/>
    <property type="match status" value="4"/>
</dbReference>
<dbReference type="InterPro" id="IPR051553">
    <property type="entry name" value="Ran_GTPase-activating"/>
</dbReference>
<keyword evidence="1" id="KW-0344">Guanine-nucleotide releasing factor</keyword>
<keyword evidence="6" id="KW-1185">Reference proteome</keyword>
<gene>
    <name evidence="5" type="ORF">C7459_104221</name>
</gene>
<dbReference type="SUPFAM" id="SSF49384">
    <property type="entry name" value="Carbohydrate-binding domain"/>
    <property type="match status" value="1"/>
</dbReference>
<dbReference type="SUPFAM" id="SSF63446">
    <property type="entry name" value="Type I dockerin domain"/>
    <property type="match status" value="1"/>
</dbReference>
<dbReference type="AlphaFoldDB" id="A0A316DBN8"/>
<dbReference type="InterPro" id="IPR009091">
    <property type="entry name" value="RCC1/BLIP-II"/>
</dbReference>
<dbReference type="InterPro" id="IPR058923">
    <property type="entry name" value="RCC1-like_dom"/>
</dbReference>
<evidence type="ECO:0000256" key="1">
    <source>
        <dbReference type="ARBA" id="ARBA00022658"/>
    </source>
</evidence>
<evidence type="ECO:0000313" key="5">
    <source>
        <dbReference type="EMBL" id="PWK15015.1"/>
    </source>
</evidence>
<dbReference type="SUPFAM" id="SSF50985">
    <property type="entry name" value="RCC1/BLIP-II"/>
    <property type="match status" value="1"/>
</dbReference>
<feature type="domain" description="Cohesin" evidence="3">
    <location>
        <begin position="351"/>
        <end position="453"/>
    </location>
</feature>
<evidence type="ECO:0000256" key="2">
    <source>
        <dbReference type="ARBA" id="ARBA00022737"/>
    </source>
</evidence>
<feature type="domain" description="RCC1-like" evidence="4">
    <location>
        <begin position="4"/>
        <end position="250"/>
    </location>
</feature>
<name>A0A316DBN8_9BACL</name>
<keyword evidence="2" id="KW-0677">Repeat</keyword>
<dbReference type="Gene3D" id="2.130.10.30">
    <property type="entry name" value="Regulator of chromosome condensation 1/beta-lactamase-inhibitor protein II"/>
    <property type="match status" value="2"/>
</dbReference>
<organism evidence="5 6">
    <name type="scientific">Tumebacillus permanentifrigoris</name>
    <dbReference type="NCBI Taxonomy" id="378543"/>
    <lineage>
        <taxon>Bacteria</taxon>
        <taxon>Bacillati</taxon>
        <taxon>Bacillota</taxon>
        <taxon>Bacilli</taxon>
        <taxon>Bacillales</taxon>
        <taxon>Alicyclobacillaceae</taxon>
        <taxon>Tumebacillus</taxon>
    </lineage>
</organism>
<dbReference type="GO" id="GO:0005085">
    <property type="term" value="F:guanyl-nucleotide exchange factor activity"/>
    <property type="evidence" value="ECO:0007669"/>
    <property type="project" value="TreeGrafter"/>
</dbReference>
<dbReference type="GO" id="GO:0000272">
    <property type="term" value="P:polysaccharide catabolic process"/>
    <property type="evidence" value="ECO:0007669"/>
    <property type="project" value="InterPro"/>
</dbReference>
<dbReference type="Gene3D" id="2.60.40.680">
    <property type="match status" value="1"/>
</dbReference>
<protein>
    <submittedName>
        <fullName evidence="5">Cohesin domain-containing protein</fullName>
    </submittedName>
</protein>
<evidence type="ECO:0000259" key="3">
    <source>
        <dbReference type="Pfam" id="PF00963"/>
    </source>
</evidence>
<dbReference type="PROSITE" id="PS00018">
    <property type="entry name" value="EF_HAND_1"/>
    <property type="match status" value="2"/>
</dbReference>
<dbReference type="InterPro" id="IPR008965">
    <property type="entry name" value="CBM2/CBM3_carb-bd_dom_sf"/>
</dbReference>
<dbReference type="InterPro" id="IPR036439">
    <property type="entry name" value="Dockerin_dom_sf"/>
</dbReference>